<dbReference type="EMBL" id="CP019606">
    <property type="protein sequence ID" value="AQP48421.1"/>
    <property type="molecule type" value="Genomic_DNA"/>
</dbReference>
<keyword evidence="2" id="KW-0812">Transmembrane</keyword>
<feature type="transmembrane region" description="Helical" evidence="2">
    <location>
        <begin position="651"/>
        <end position="674"/>
    </location>
</feature>
<evidence type="ECO:0000256" key="1">
    <source>
        <dbReference type="SAM" id="MobiDB-lite"/>
    </source>
</evidence>
<feature type="compositionally biased region" description="Low complexity" evidence="1">
    <location>
        <begin position="871"/>
        <end position="882"/>
    </location>
</feature>
<dbReference type="STRING" id="1332264.BW730_13805"/>
<reference evidence="5" key="1">
    <citation type="submission" date="2017-02" db="EMBL/GenBank/DDBJ databases">
        <title>Tessaracoccus aquaemaris sp. nov., isolated from the intestine of a Korean rockfish, Sebastes schlegelii, in a marine aquaculture pond.</title>
        <authorList>
            <person name="Tak E.J."/>
            <person name="Bae J.-W."/>
        </authorList>
    </citation>
    <scope>NUCLEOTIDE SEQUENCE [LARGE SCALE GENOMIC DNA]</scope>
    <source>
        <strain evidence="5">NSG39</strain>
    </source>
</reference>
<dbReference type="Proteomes" id="UP000188145">
    <property type="component" value="Chromosome"/>
</dbReference>
<evidence type="ECO:0000256" key="2">
    <source>
        <dbReference type="SAM" id="Phobius"/>
    </source>
</evidence>
<organism evidence="4 5">
    <name type="scientific">Tessaracoccus aquimaris</name>
    <dbReference type="NCBI Taxonomy" id="1332264"/>
    <lineage>
        <taxon>Bacteria</taxon>
        <taxon>Bacillati</taxon>
        <taxon>Actinomycetota</taxon>
        <taxon>Actinomycetes</taxon>
        <taxon>Propionibacteriales</taxon>
        <taxon>Propionibacteriaceae</taxon>
        <taxon>Tessaracoccus</taxon>
    </lineage>
</organism>
<name>A0A1Q2CQN5_9ACTN</name>
<dbReference type="SUPFAM" id="SSF53300">
    <property type="entry name" value="vWA-like"/>
    <property type="match status" value="1"/>
</dbReference>
<dbReference type="AlphaFoldDB" id="A0A1Q2CQN5"/>
<keyword evidence="2" id="KW-1133">Transmembrane helix</keyword>
<evidence type="ECO:0000313" key="5">
    <source>
        <dbReference type="Proteomes" id="UP000188145"/>
    </source>
</evidence>
<dbReference type="PROSITE" id="PS50234">
    <property type="entry name" value="VWFA"/>
    <property type="match status" value="1"/>
</dbReference>
<feature type="compositionally biased region" description="Pro residues" evidence="1">
    <location>
        <begin position="883"/>
        <end position="907"/>
    </location>
</feature>
<gene>
    <name evidence="4" type="ORF">BW730_13805</name>
</gene>
<protein>
    <recommendedName>
        <fullName evidence="3">VWFA domain-containing protein</fullName>
    </recommendedName>
</protein>
<dbReference type="InterPro" id="IPR036465">
    <property type="entry name" value="vWFA_dom_sf"/>
</dbReference>
<dbReference type="KEGG" id="tes:BW730_13805"/>
<evidence type="ECO:0000313" key="4">
    <source>
        <dbReference type="EMBL" id="AQP48421.1"/>
    </source>
</evidence>
<dbReference type="Pfam" id="PF13519">
    <property type="entry name" value="VWA_2"/>
    <property type="match status" value="1"/>
</dbReference>
<keyword evidence="2" id="KW-0472">Membrane</keyword>
<proteinExistence type="predicted"/>
<feature type="domain" description="VWFA" evidence="3">
    <location>
        <begin position="53"/>
        <end position="291"/>
    </location>
</feature>
<feature type="region of interest" description="Disordered" evidence="1">
    <location>
        <begin position="822"/>
        <end position="913"/>
    </location>
</feature>
<dbReference type="InterPro" id="IPR002035">
    <property type="entry name" value="VWF_A"/>
</dbReference>
<evidence type="ECO:0000259" key="3">
    <source>
        <dbReference type="PROSITE" id="PS50234"/>
    </source>
</evidence>
<sequence>MAMRGWKAALGAAVAGALVGIGGVFSPVAHAEDPELTPVQRFAACVNGGGQGNVLMLMDMSGSLRDTDPQAGRVKAASVTVNRLAESLAETQGIKVDMAVAGFSTGYERTLDWTPLTPESTGKINSDIESYASKNNGVDTDYWSAMDGVRKEFSARTKDQANSCNMLLWFSDGEFSLNVRKSDSDVQRWGGVKPWAPDNRLRSKSAVQEALTSGQNDLCRPGGLADQVRSLDIITVGLGLAVDAPPESFNLMKGISTGQGTACGEQTTPTPGEFLMATDVDDLIFTFITALEEGKGGENPVCVDSECPEGTRTFVLDGSIGAVNATAKAPIDGTRIYLKTRTGESLELTQGKGEKDLGGSTLTWEWVTPRVLTFDLTRKSPDNWAGPWGIVFVADQKSDELAKSSITLKGDISPILANRADLAPRIGEAPVELKLGTVDRNGERIDPTTLSNETTMDVKLFSGGETTALASGLKKADIEKPLELNLDDLKPGVAELVLTLDVTTESWQEGGETIPGTKLEPRHASIPLNILPPVNFPSIPDRISFGSTEKPDPVTVQVPLDGEGCAWLAGETKFTGYPEGLDKAKLFSPASGKDSCASGNLELTLDPGGLGNGSFTGTTTVMLAAKDSTAEPVAVDLAFDLSQTRPVSQPVLWTTLIGVILLGVAIPVGILYLVKFLTSKIPGNAVLAGSVSGPVDDHGAFTDNGVPLGVANLTVAHLTNNRREVTVAGKTLKAKMGMALTEPGHVEVETPGPSAGGRTSLQSVKGNAKLPLAVQGNWMVALDPQRPMSGPVEVTVFTAPGSPGFKDLLEDVRANIRTSVAKLREGLPPDQAGPSSDPWGGGGGGSAPAADPWATPKAPASDPWGSSPTVPQQQPPQQQMPQQPLPPQNPPANDPWGNPPGDDPPAAPARGNR</sequence>
<keyword evidence="5" id="KW-1185">Reference proteome</keyword>
<accession>A0A1Q2CQN5</accession>
<dbReference type="Gene3D" id="3.40.50.410">
    <property type="entry name" value="von Willebrand factor, type A domain"/>
    <property type="match status" value="1"/>
</dbReference>